<evidence type="ECO:0000313" key="3">
    <source>
        <dbReference type="Proteomes" id="UP000030437"/>
    </source>
</evidence>
<dbReference type="AlphaFoldDB" id="A0A0A3IGI7"/>
<dbReference type="RefSeq" id="WP_036159011.1">
    <property type="nucleotide sequence ID" value="NZ_AVCX01000001.1"/>
</dbReference>
<keyword evidence="1" id="KW-0732">Signal</keyword>
<dbReference type="eggNOG" id="ENOG5032XKV">
    <property type="taxonomic scope" value="Bacteria"/>
</dbReference>
<dbReference type="Proteomes" id="UP000030437">
    <property type="component" value="Unassembled WGS sequence"/>
</dbReference>
<comment type="caution">
    <text evidence="2">The sequence shown here is derived from an EMBL/GenBank/DDBJ whole genome shotgun (WGS) entry which is preliminary data.</text>
</comment>
<evidence type="ECO:0000313" key="2">
    <source>
        <dbReference type="EMBL" id="KGR81938.1"/>
    </source>
</evidence>
<feature type="chain" id="PRO_5039317251" description="Lipoprotein" evidence="1">
    <location>
        <begin position="23"/>
        <end position="237"/>
    </location>
</feature>
<protein>
    <recommendedName>
        <fullName evidence="4">Lipoprotein</fullName>
    </recommendedName>
</protein>
<evidence type="ECO:0000256" key="1">
    <source>
        <dbReference type="SAM" id="SignalP"/>
    </source>
</evidence>
<accession>A0A0A3IGI7</accession>
<keyword evidence="3" id="KW-1185">Reference proteome</keyword>
<sequence>MKKWLFLLAGLMLLGGCSNNFFNSITRTESIIDWVDFIKWDNKSYEAVYDAVLTDESYIGEAIGTVTFKVADNVTNSNYKTKNGDAAFHEKGTEFFAVKGEPDLLAVKDDEEIGGYRIYYTRDAGKYRWRFQDMPLENVKRIEFYSIYTAEGNKLLSTWENSDDIQEIEQLLTSSREQVDFNPNTTEKDPDYYQIILYTGGPFAYRYNIQFDGETYYWFPWETHILSEKIAPYMKIN</sequence>
<dbReference type="EMBL" id="JPVP01000060">
    <property type="protein sequence ID" value="KGR81938.1"/>
    <property type="molecule type" value="Genomic_DNA"/>
</dbReference>
<dbReference type="PROSITE" id="PS51257">
    <property type="entry name" value="PROKAR_LIPOPROTEIN"/>
    <property type="match status" value="1"/>
</dbReference>
<gene>
    <name evidence="2" type="ORF">CD32_21790</name>
</gene>
<name>A0A0A3IGI7_9BACI</name>
<evidence type="ECO:0008006" key="4">
    <source>
        <dbReference type="Google" id="ProtNLM"/>
    </source>
</evidence>
<organism evidence="2 3">
    <name type="scientific">Lysinibacillus odysseyi 34hs-1 = NBRC 100172</name>
    <dbReference type="NCBI Taxonomy" id="1220589"/>
    <lineage>
        <taxon>Bacteria</taxon>
        <taxon>Bacillati</taxon>
        <taxon>Bacillota</taxon>
        <taxon>Bacilli</taxon>
        <taxon>Bacillales</taxon>
        <taxon>Bacillaceae</taxon>
        <taxon>Lysinibacillus</taxon>
    </lineage>
</organism>
<proteinExistence type="predicted"/>
<feature type="signal peptide" evidence="1">
    <location>
        <begin position="1"/>
        <end position="22"/>
    </location>
</feature>
<reference evidence="2 3" key="1">
    <citation type="submission" date="2014-02" db="EMBL/GenBank/DDBJ databases">
        <title>Draft genome sequence of Lysinibacillus odysseyi NBRC 100172.</title>
        <authorList>
            <person name="Zhang F."/>
            <person name="Wang G."/>
            <person name="Zhang L."/>
        </authorList>
    </citation>
    <scope>NUCLEOTIDE SEQUENCE [LARGE SCALE GENOMIC DNA]</scope>
    <source>
        <strain evidence="2 3">NBRC 100172</strain>
    </source>
</reference>